<dbReference type="PANTHER" id="PTHR35519:SF2">
    <property type="entry name" value="PH DOMAIN PROTEIN"/>
    <property type="match status" value="1"/>
</dbReference>
<organism evidence="3 4">
    <name type="scientific">Entomortierella chlamydospora</name>
    <dbReference type="NCBI Taxonomy" id="101097"/>
    <lineage>
        <taxon>Eukaryota</taxon>
        <taxon>Fungi</taxon>
        <taxon>Fungi incertae sedis</taxon>
        <taxon>Mucoromycota</taxon>
        <taxon>Mortierellomycotina</taxon>
        <taxon>Mortierellomycetes</taxon>
        <taxon>Mortierellales</taxon>
        <taxon>Mortierellaceae</taxon>
        <taxon>Entomortierella</taxon>
    </lineage>
</organism>
<feature type="region of interest" description="Disordered" evidence="1">
    <location>
        <begin position="1"/>
        <end position="27"/>
    </location>
</feature>
<dbReference type="AlphaFoldDB" id="A0A9P6T490"/>
<feature type="compositionally biased region" description="Polar residues" evidence="1">
    <location>
        <begin position="1"/>
        <end position="21"/>
    </location>
</feature>
<feature type="transmembrane region" description="Helical" evidence="2">
    <location>
        <begin position="116"/>
        <end position="135"/>
    </location>
</feature>
<keyword evidence="4" id="KW-1185">Reference proteome</keyword>
<accession>A0A9P6T490</accession>
<sequence>MLTNMEMNQIATTSNTRPQPETKSSKFKSFFKRQKKTTIVLSERDARVLAQVKSRAKLLDTGLNIGCARIGIDPIIGLVPIVGDAVTLLLALQLVYTAQKADIPKSLTHQMMFNVAFDFAVGLIPVLGDYADFLFKCNDKNAKLFEAFLYERAAKEAAEAEAAALARDYVTTPESAAGTAPSHGSKPKPYANV</sequence>
<dbReference type="OrthoDB" id="2103474at2759"/>
<dbReference type="PANTHER" id="PTHR35519">
    <property type="entry name" value="MEMBRANE PROTEINS"/>
    <property type="match status" value="1"/>
</dbReference>
<dbReference type="Proteomes" id="UP000703661">
    <property type="component" value="Unassembled WGS sequence"/>
</dbReference>
<dbReference type="EMBL" id="JAAAID010000042">
    <property type="protein sequence ID" value="KAG0023805.1"/>
    <property type="molecule type" value="Genomic_DNA"/>
</dbReference>
<evidence type="ECO:0000256" key="1">
    <source>
        <dbReference type="SAM" id="MobiDB-lite"/>
    </source>
</evidence>
<feature type="region of interest" description="Disordered" evidence="1">
    <location>
        <begin position="174"/>
        <end position="193"/>
    </location>
</feature>
<comment type="caution">
    <text evidence="3">The sequence shown here is derived from an EMBL/GenBank/DDBJ whole genome shotgun (WGS) entry which is preliminary data.</text>
</comment>
<reference evidence="3" key="1">
    <citation type="journal article" date="2020" name="Fungal Divers.">
        <title>Resolving the Mortierellaceae phylogeny through synthesis of multi-gene phylogenetics and phylogenomics.</title>
        <authorList>
            <person name="Vandepol N."/>
            <person name="Liber J."/>
            <person name="Desiro A."/>
            <person name="Na H."/>
            <person name="Kennedy M."/>
            <person name="Barry K."/>
            <person name="Grigoriev I.V."/>
            <person name="Miller A.N."/>
            <person name="O'Donnell K."/>
            <person name="Stajich J.E."/>
            <person name="Bonito G."/>
        </authorList>
    </citation>
    <scope>NUCLEOTIDE SEQUENCE</scope>
    <source>
        <strain evidence="3">NRRL 2769</strain>
    </source>
</reference>
<dbReference type="Pfam" id="PF13430">
    <property type="entry name" value="DUF4112"/>
    <property type="match status" value="1"/>
</dbReference>
<proteinExistence type="predicted"/>
<feature type="transmembrane region" description="Helical" evidence="2">
    <location>
        <begin position="75"/>
        <end position="96"/>
    </location>
</feature>
<evidence type="ECO:0000313" key="3">
    <source>
        <dbReference type="EMBL" id="KAG0023805.1"/>
    </source>
</evidence>
<keyword evidence="2" id="KW-0472">Membrane</keyword>
<keyword evidence="2" id="KW-1133">Transmembrane helix</keyword>
<evidence type="ECO:0000313" key="4">
    <source>
        <dbReference type="Proteomes" id="UP000703661"/>
    </source>
</evidence>
<evidence type="ECO:0008006" key="5">
    <source>
        <dbReference type="Google" id="ProtNLM"/>
    </source>
</evidence>
<dbReference type="InterPro" id="IPR025187">
    <property type="entry name" value="DUF4112"/>
</dbReference>
<evidence type="ECO:0000256" key="2">
    <source>
        <dbReference type="SAM" id="Phobius"/>
    </source>
</evidence>
<name>A0A9P6T490_9FUNG</name>
<keyword evidence="2" id="KW-0812">Transmembrane</keyword>
<gene>
    <name evidence="3" type="ORF">BGZ80_007987</name>
</gene>
<protein>
    <recommendedName>
        <fullName evidence="5">Ph domain-containing protein</fullName>
    </recommendedName>
</protein>